<dbReference type="InterPro" id="IPR001387">
    <property type="entry name" value="Cro/C1-type_HTH"/>
</dbReference>
<keyword evidence="2" id="KW-1185">Reference proteome</keyword>
<dbReference type="Proteomes" id="UP000516438">
    <property type="component" value="Chromosome"/>
</dbReference>
<dbReference type="InterPro" id="IPR010982">
    <property type="entry name" value="Lambda_DNA-bd_dom_sf"/>
</dbReference>
<evidence type="ECO:0000313" key="1">
    <source>
        <dbReference type="EMBL" id="QNS42180.1"/>
    </source>
</evidence>
<reference evidence="1 2" key="1">
    <citation type="submission" date="2020-07" db="EMBL/GenBank/DDBJ databases">
        <title>Complete genome and description of Chryseobacterium manosquense strain Marseille-Q2069 sp. nov.</title>
        <authorList>
            <person name="Boxberger M."/>
        </authorList>
    </citation>
    <scope>NUCLEOTIDE SEQUENCE [LARGE SCALE GENOMIC DNA]</scope>
    <source>
        <strain evidence="1 2">Marseille-Q2069</strain>
    </source>
</reference>
<proteinExistence type="predicted"/>
<sequence>MFPTHTYLKPGAHPYPHVGKFIRRKLMELHVSPPEAARRIGVNTSTVHAYFRQPSLQFGIIWKLSMALNYDLLSDLISSYPPNFPIKPNEKLLELEKEVEILRGLLKR</sequence>
<evidence type="ECO:0000313" key="2">
    <source>
        <dbReference type="Proteomes" id="UP000516438"/>
    </source>
</evidence>
<dbReference type="KEGG" id="cmaq:H0S70_04175"/>
<protein>
    <submittedName>
        <fullName evidence="1">Helix-turn-helix transcriptional regulator</fullName>
    </submittedName>
</protein>
<organism evidence="1 2">
    <name type="scientific">Chryseobacterium manosquense</name>
    <dbReference type="NCBI Taxonomy" id="2754694"/>
    <lineage>
        <taxon>Bacteria</taxon>
        <taxon>Pseudomonadati</taxon>
        <taxon>Bacteroidota</taxon>
        <taxon>Flavobacteriia</taxon>
        <taxon>Flavobacteriales</taxon>
        <taxon>Weeksellaceae</taxon>
        <taxon>Chryseobacterium group</taxon>
        <taxon>Chryseobacterium</taxon>
    </lineage>
</organism>
<dbReference type="SUPFAM" id="SSF47413">
    <property type="entry name" value="lambda repressor-like DNA-binding domains"/>
    <property type="match status" value="1"/>
</dbReference>
<dbReference type="EMBL" id="CP060203">
    <property type="protein sequence ID" value="QNS42180.1"/>
    <property type="molecule type" value="Genomic_DNA"/>
</dbReference>
<dbReference type="AlphaFoldDB" id="A0A7H1DYX2"/>
<dbReference type="CDD" id="cd00093">
    <property type="entry name" value="HTH_XRE"/>
    <property type="match status" value="1"/>
</dbReference>
<dbReference type="GO" id="GO:0003677">
    <property type="term" value="F:DNA binding"/>
    <property type="evidence" value="ECO:0007669"/>
    <property type="project" value="InterPro"/>
</dbReference>
<accession>A0A7H1DYX2</accession>
<dbReference type="RefSeq" id="WP_188321806.1">
    <property type="nucleotide sequence ID" value="NZ_CP060203.1"/>
</dbReference>
<gene>
    <name evidence="1" type="ORF">H0S70_04175</name>
</gene>
<name>A0A7H1DYX2_9FLAO</name>